<organism evidence="2">
    <name type="scientific">Anaerobacillus isosaccharinicus</name>
    <dbReference type="NCBI Taxonomy" id="1532552"/>
    <lineage>
        <taxon>Bacteria</taxon>
        <taxon>Bacillati</taxon>
        <taxon>Bacillota</taxon>
        <taxon>Bacilli</taxon>
        <taxon>Bacillales</taxon>
        <taxon>Bacillaceae</taxon>
        <taxon>Anaerobacillus</taxon>
    </lineage>
</organism>
<evidence type="ECO:0000256" key="1">
    <source>
        <dbReference type="SAM" id="Phobius"/>
    </source>
</evidence>
<keyword evidence="1" id="KW-0812">Transmembrane</keyword>
<sequence length="212" mass="24643">MEKYYEGRLHMRLWFTKLSVVLITFLTFGLFIPPTYLDAEASDQEVQINGSDKQLSELPVSNLNEDIKSIHTEESINIHEQFVSYVSEQAKLQSIQKFGPKIADAVGDEFLNVILPKIEEVIRDLANDADEVELVSFEVSEKPSNGYGEKIFHIFNQDTGKDVARFHVRRVNHPRDGHSFNFHYHLMKDHFEQHFDLGDIYWAKDTPPKWMS</sequence>
<dbReference type="Pfam" id="PF14005">
    <property type="entry name" value="YpjP"/>
    <property type="match status" value="1"/>
</dbReference>
<dbReference type="EMBL" id="LQXD01000146">
    <property type="protein sequence ID" value="OIJ10659.1"/>
    <property type="molecule type" value="Genomic_DNA"/>
</dbReference>
<evidence type="ECO:0000313" key="2">
    <source>
        <dbReference type="EMBL" id="OIJ10659.1"/>
    </source>
</evidence>
<dbReference type="InterPro" id="IPR025616">
    <property type="entry name" value="YpjP"/>
</dbReference>
<protein>
    <recommendedName>
        <fullName evidence="3">Cell division protein FtsK</fullName>
    </recommendedName>
</protein>
<comment type="caution">
    <text evidence="2">The sequence shown here is derived from an EMBL/GenBank/DDBJ whole genome shotgun (WGS) entry which is preliminary data.</text>
</comment>
<dbReference type="AlphaFoldDB" id="A0A1S2LDS4"/>
<keyword evidence="1" id="KW-1133">Transmembrane helix</keyword>
<reference evidence="2" key="1">
    <citation type="submission" date="2016-10" db="EMBL/GenBank/DDBJ databases">
        <title>Draft genome sequences of four alkaliphilic bacteria belonging to the Anaerobacillus genus.</title>
        <authorList>
            <person name="Bassil N.M."/>
            <person name="Lloyd J.R."/>
        </authorList>
    </citation>
    <scope>NUCLEOTIDE SEQUENCE [LARGE SCALE GENOMIC DNA]</scope>
    <source>
        <strain evidence="2">NB2006</strain>
    </source>
</reference>
<name>A0A1S2LDS4_9BACI</name>
<gene>
    <name evidence="2" type="ORF">AWH56_16705</name>
</gene>
<evidence type="ECO:0008006" key="3">
    <source>
        <dbReference type="Google" id="ProtNLM"/>
    </source>
</evidence>
<proteinExistence type="predicted"/>
<keyword evidence="1" id="KW-0472">Membrane</keyword>
<feature type="transmembrane region" description="Helical" evidence="1">
    <location>
        <begin position="12"/>
        <end position="32"/>
    </location>
</feature>
<accession>A0A1S2LDS4</accession>